<dbReference type="Pfam" id="PF13663">
    <property type="entry name" value="DUF4148"/>
    <property type="match status" value="1"/>
</dbReference>
<dbReference type="AlphaFoldDB" id="A0A7Z7IDR0"/>
<comment type="caution">
    <text evidence="1">The sequence shown here is derived from an EMBL/GenBank/DDBJ whole genome shotgun (WGS) entry which is preliminary data.</text>
</comment>
<keyword evidence="2" id="KW-1185">Reference proteome</keyword>
<gene>
    <name evidence="1" type="ORF">SAMN05446927_6887</name>
</gene>
<dbReference type="InterPro" id="IPR025421">
    <property type="entry name" value="DUF4148"/>
</dbReference>
<accession>A0A7Z7IDR0</accession>
<name>A0A7Z7IDR0_9BURK</name>
<evidence type="ECO:0000313" key="1">
    <source>
        <dbReference type="EMBL" id="SOE88283.1"/>
    </source>
</evidence>
<protein>
    <submittedName>
        <fullName evidence="1">Uncharacterized protein</fullName>
    </submittedName>
</protein>
<evidence type="ECO:0000313" key="2">
    <source>
        <dbReference type="Proteomes" id="UP000219522"/>
    </source>
</evidence>
<proteinExistence type="predicted"/>
<organism evidence="1 2">
    <name type="scientific">Caballeronia arationis</name>
    <dbReference type="NCBI Taxonomy" id="1777142"/>
    <lineage>
        <taxon>Bacteria</taxon>
        <taxon>Pseudomonadati</taxon>
        <taxon>Pseudomonadota</taxon>
        <taxon>Betaproteobacteria</taxon>
        <taxon>Burkholderiales</taxon>
        <taxon>Burkholderiaceae</taxon>
        <taxon>Caballeronia</taxon>
    </lineage>
</organism>
<reference evidence="1 2" key="1">
    <citation type="submission" date="2017-09" db="EMBL/GenBank/DDBJ databases">
        <authorList>
            <person name="Varghese N."/>
            <person name="Submissions S."/>
        </authorList>
    </citation>
    <scope>NUCLEOTIDE SEQUENCE [LARGE SCALE GENOMIC DNA]</scope>
    <source>
        <strain evidence="1 2">OK806</strain>
    </source>
</reference>
<sequence>MSRAEPVALVQLSKREIIMKKTALFLLASITVAVATQASAQAGGLTRTEVEQQLVQAEAKGLAPSSSVDYPPSERAIDRNRAIFEARHEGKIGSFAQSTRDAGATEAYASN</sequence>
<dbReference type="EMBL" id="OCSU01000003">
    <property type="protein sequence ID" value="SOE88283.1"/>
    <property type="molecule type" value="Genomic_DNA"/>
</dbReference>
<dbReference type="Proteomes" id="UP000219522">
    <property type="component" value="Unassembled WGS sequence"/>
</dbReference>